<dbReference type="InterPro" id="IPR045992">
    <property type="entry name" value="DUF5948"/>
</dbReference>
<name>A0A4T0IDK1_WALIC</name>
<dbReference type="AlphaFoldDB" id="A0A4T0IDK1"/>
<dbReference type="Pfam" id="PF19373">
    <property type="entry name" value="DUF5948"/>
    <property type="match status" value="1"/>
</dbReference>
<evidence type="ECO:0000313" key="2">
    <source>
        <dbReference type="EMBL" id="TIB27636.1"/>
    </source>
</evidence>
<sequence length="93" mass="9424">MYKLATLSALLSAIALVAAGGPEICTGSGGCTEYQITKDCCAAVDQSARFDELLKQCVPYGVNSIDTGAMVSCCESRGAGSSAESFGADNPTC</sequence>
<evidence type="ECO:0000256" key="1">
    <source>
        <dbReference type="SAM" id="SignalP"/>
    </source>
</evidence>
<reference evidence="2 3" key="1">
    <citation type="submission" date="2019-03" db="EMBL/GenBank/DDBJ databases">
        <title>Sequencing 23 genomes of Wallemia ichthyophaga.</title>
        <authorList>
            <person name="Gostincar C."/>
        </authorList>
    </citation>
    <scope>NUCLEOTIDE SEQUENCE [LARGE SCALE GENOMIC DNA]</scope>
    <source>
        <strain evidence="2 3">EXF-6200</strain>
    </source>
</reference>
<keyword evidence="1" id="KW-0732">Signal</keyword>
<organism evidence="2 3">
    <name type="scientific">Wallemia ichthyophaga</name>
    <dbReference type="NCBI Taxonomy" id="245174"/>
    <lineage>
        <taxon>Eukaryota</taxon>
        <taxon>Fungi</taxon>
        <taxon>Dikarya</taxon>
        <taxon>Basidiomycota</taxon>
        <taxon>Wallemiomycotina</taxon>
        <taxon>Wallemiomycetes</taxon>
        <taxon>Wallemiales</taxon>
        <taxon>Wallemiaceae</taxon>
        <taxon>Wallemia</taxon>
    </lineage>
</organism>
<accession>A0A4T0IDK1</accession>
<dbReference type="OMA" id="GCTEYQI"/>
<comment type="caution">
    <text evidence="2">The sequence shown here is derived from an EMBL/GenBank/DDBJ whole genome shotgun (WGS) entry which is preliminary data.</text>
</comment>
<dbReference type="Proteomes" id="UP000310689">
    <property type="component" value="Unassembled WGS sequence"/>
</dbReference>
<dbReference type="EMBL" id="SPOI01000433">
    <property type="protein sequence ID" value="TIB27636.1"/>
    <property type="molecule type" value="Genomic_DNA"/>
</dbReference>
<proteinExistence type="predicted"/>
<evidence type="ECO:0000313" key="3">
    <source>
        <dbReference type="Proteomes" id="UP000310689"/>
    </source>
</evidence>
<gene>
    <name evidence="2" type="ORF">E3P86_04057</name>
</gene>
<protein>
    <submittedName>
        <fullName evidence="2">Uncharacterized protein</fullName>
    </submittedName>
</protein>
<feature type="chain" id="PRO_5020275489" evidence="1">
    <location>
        <begin position="20"/>
        <end position="93"/>
    </location>
</feature>
<feature type="signal peptide" evidence="1">
    <location>
        <begin position="1"/>
        <end position="19"/>
    </location>
</feature>